<organism evidence="1">
    <name type="scientific">Siphoviridae sp. ctrCN24</name>
    <dbReference type="NCBI Taxonomy" id="2827953"/>
    <lineage>
        <taxon>Viruses</taxon>
        <taxon>Duplodnaviria</taxon>
        <taxon>Heunggongvirae</taxon>
        <taxon>Uroviricota</taxon>
        <taxon>Caudoviricetes</taxon>
    </lineage>
</organism>
<dbReference type="EMBL" id="BK032616">
    <property type="protein sequence ID" value="DAF51517.1"/>
    <property type="molecule type" value="Genomic_DNA"/>
</dbReference>
<reference evidence="1" key="1">
    <citation type="journal article" date="2021" name="Proc. Natl. Acad. Sci. U.S.A.">
        <title>A Catalog of Tens of Thousands of Viruses from Human Metagenomes Reveals Hidden Associations with Chronic Diseases.</title>
        <authorList>
            <person name="Tisza M.J."/>
            <person name="Buck C.B."/>
        </authorList>
    </citation>
    <scope>NUCLEOTIDE SEQUENCE</scope>
    <source>
        <strain evidence="1">CtrCN24</strain>
    </source>
</reference>
<sequence>MIILGSPKDDELDQYICLDGPIANGAHAAGIPPKYKDADGFLWFKRTKKLLRFLADISYEP</sequence>
<name>A0A8S5SKE5_9CAUD</name>
<evidence type="ECO:0000313" key="1">
    <source>
        <dbReference type="EMBL" id="DAF51517.1"/>
    </source>
</evidence>
<accession>A0A8S5SKE5</accession>
<protein>
    <submittedName>
        <fullName evidence="1">Uncharacterized protein</fullName>
    </submittedName>
</protein>
<proteinExistence type="predicted"/>